<dbReference type="NCBIfam" id="NF003589">
    <property type="entry name" value="PRK05254.1-2"/>
    <property type="match status" value="1"/>
</dbReference>
<dbReference type="Gene3D" id="3.40.470.10">
    <property type="entry name" value="Uracil-DNA glycosylase-like domain"/>
    <property type="match status" value="1"/>
</dbReference>
<evidence type="ECO:0000256" key="6">
    <source>
        <dbReference type="PROSITE-ProRule" id="PRU10072"/>
    </source>
</evidence>
<feature type="active site" description="Proton acceptor" evidence="6">
    <location>
        <position position="89"/>
    </location>
</feature>
<dbReference type="EMBL" id="KP265674">
    <property type="protein sequence ID" value="AJE29690.1"/>
    <property type="molecule type" value="Genomic_DNA"/>
</dbReference>
<reference evidence="8 9" key="1">
    <citation type="submission" date="2018-02" db="EMBL/GenBank/DDBJ databases">
        <title>Complete genome sequence of MneRV2, the pig-tailed macaque RV2 rhadinovirus, and evolutionary relationship with rhesus macaque RRV and human herpesvirus 8/KSHV.</title>
        <authorList>
            <person name="Rose T.M."/>
            <person name="Bruce A.G."/>
        </authorList>
    </citation>
    <scope>NUCLEOTIDE SEQUENCE [LARGE SCALE GENOMIC DNA]</scope>
    <source>
        <strain evidence="8 9">J97167</strain>
    </source>
</reference>
<evidence type="ECO:0000256" key="4">
    <source>
        <dbReference type="ARBA" id="ARBA00022801"/>
    </source>
</evidence>
<dbReference type="InterPro" id="IPR002043">
    <property type="entry name" value="UDG_fam1"/>
</dbReference>
<dbReference type="GO" id="GO:0097510">
    <property type="term" value="P:base-excision repair, AP site formation via deaminated base removal"/>
    <property type="evidence" value="ECO:0007669"/>
    <property type="project" value="TreeGrafter"/>
</dbReference>
<evidence type="ECO:0000313" key="9">
    <source>
        <dbReference type="Proteomes" id="UP000297089"/>
    </source>
</evidence>
<keyword evidence="3" id="KW-0227">DNA damage</keyword>
<keyword evidence="9" id="KW-1185">Reference proteome</keyword>
<dbReference type="PROSITE" id="PS00130">
    <property type="entry name" value="U_DNA_GLYCOSYLASE"/>
    <property type="match status" value="1"/>
</dbReference>
<keyword evidence="5" id="KW-0234">DNA repair</keyword>
<evidence type="ECO:0000259" key="7">
    <source>
        <dbReference type="SMART" id="SM00986"/>
    </source>
</evidence>
<evidence type="ECO:0000256" key="5">
    <source>
        <dbReference type="ARBA" id="ARBA00023204"/>
    </source>
</evidence>
<sequence>MDTWLETVVWRKMSLARLEELPTHTLLLSDSWLEFLNLSPFLKNKLAALLKRVTDMSNVTVIYPPIDKIMWWSYCCDPEDIKVVILGQDPYHRGQATGLAFSVAPGYSIPPSLNNIFKELANTVPGFNVPSHGCLDCWAKRGVLLLNTILTVERGKAGSHGSLGWDWFTSYIISCLSAKLQRCVFMLWGRRAIDKAALINGQRHLVLKARHPSPLAAAHGAAGSPWPQFLGCNHFKLANDYLIQNQRGAVDWSIN</sequence>
<dbReference type="NCBIfam" id="TIGR00628">
    <property type="entry name" value="ung"/>
    <property type="match status" value="1"/>
</dbReference>
<comment type="similarity">
    <text evidence="1">Belongs to the uracil-DNA glycosylase (UDG) superfamily. UNG family.</text>
</comment>
<dbReference type="InterPro" id="IPR005122">
    <property type="entry name" value="Uracil-DNA_glycosylase-like"/>
</dbReference>
<evidence type="ECO:0000256" key="2">
    <source>
        <dbReference type="ARBA" id="ARBA00022562"/>
    </source>
</evidence>
<evidence type="ECO:0000256" key="1">
    <source>
        <dbReference type="ARBA" id="ARBA00008184"/>
    </source>
</evidence>
<dbReference type="GO" id="GO:0004844">
    <property type="term" value="F:uracil DNA N-glycosylase activity"/>
    <property type="evidence" value="ECO:0007669"/>
    <property type="project" value="InterPro"/>
</dbReference>
<protein>
    <submittedName>
        <fullName evidence="8">ORF46</fullName>
    </submittedName>
</protein>
<dbReference type="SMART" id="SM00987">
    <property type="entry name" value="UreE_C"/>
    <property type="match status" value="1"/>
</dbReference>
<dbReference type="SUPFAM" id="SSF52141">
    <property type="entry name" value="Uracil-DNA glycosylase-like"/>
    <property type="match status" value="1"/>
</dbReference>
<dbReference type="NCBIfam" id="NF003592">
    <property type="entry name" value="PRK05254.1-5"/>
    <property type="match status" value="1"/>
</dbReference>
<proteinExistence type="inferred from homology"/>
<name>A0A0B5CYU9_9GAMA</name>
<feature type="domain" description="Uracil-DNA glycosylase-like" evidence="7">
    <location>
        <begin position="73"/>
        <end position="242"/>
    </location>
</feature>
<dbReference type="KEGG" id="vg:65099577"/>
<keyword evidence="4" id="KW-0378">Hydrolase</keyword>
<organism evidence="8 9">
    <name type="scientific">macacine gammaherpesvirus 12</name>
    <dbReference type="NCBI Taxonomy" id="2560571"/>
    <lineage>
        <taxon>Viruses</taxon>
        <taxon>Duplodnaviria</taxon>
        <taxon>Heunggongvirae</taxon>
        <taxon>Peploviricota</taxon>
        <taxon>Herviviricetes</taxon>
        <taxon>Herpesvirales</taxon>
        <taxon>Orthoherpesviridae</taxon>
        <taxon>Gammaherpesvirinae</taxon>
        <taxon>Rhadinovirus</taxon>
        <taxon>Rhadinovirus macacinegamma12</taxon>
    </lineage>
</organism>
<dbReference type="HAMAP" id="MF_00148">
    <property type="entry name" value="UDG"/>
    <property type="match status" value="1"/>
</dbReference>
<dbReference type="PANTHER" id="PTHR11264:SF0">
    <property type="entry name" value="URACIL-DNA GLYCOSYLASE"/>
    <property type="match status" value="1"/>
</dbReference>
<keyword evidence="2" id="KW-1048">Host nucleus</keyword>
<dbReference type="NCBIfam" id="NF003588">
    <property type="entry name" value="PRK05254.1-1"/>
    <property type="match status" value="1"/>
</dbReference>
<dbReference type="InterPro" id="IPR036895">
    <property type="entry name" value="Uracil-DNA_glycosylase-like_sf"/>
</dbReference>
<dbReference type="PANTHER" id="PTHR11264">
    <property type="entry name" value="URACIL-DNA GLYCOSYLASE"/>
    <property type="match status" value="1"/>
</dbReference>
<dbReference type="Pfam" id="PF03167">
    <property type="entry name" value="UDG"/>
    <property type="match status" value="1"/>
</dbReference>
<evidence type="ECO:0000256" key="3">
    <source>
        <dbReference type="ARBA" id="ARBA00022763"/>
    </source>
</evidence>
<dbReference type="CDD" id="cd10027">
    <property type="entry name" value="UDG-F1-like"/>
    <property type="match status" value="1"/>
</dbReference>
<dbReference type="Proteomes" id="UP000297089">
    <property type="component" value="Segment"/>
</dbReference>
<evidence type="ECO:0000313" key="8">
    <source>
        <dbReference type="EMBL" id="AJE29690.1"/>
    </source>
</evidence>
<dbReference type="InterPro" id="IPR018085">
    <property type="entry name" value="Ura-DNA_Glyclase_AS"/>
</dbReference>
<dbReference type="SMART" id="SM00986">
    <property type="entry name" value="UDG"/>
    <property type="match status" value="1"/>
</dbReference>
<gene>
    <name evidence="8" type="primary">ORF46</name>
</gene>
<accession>A0A0B5CYU9</accession>